<dbReference type="PANTHER" id="PTHR46066">
    <property type="entry name" value="CHITINASE DOMAIN-CONTAINING PROTEIN 1 FAMILY MEMBER"/>
    <property type="match status" value="1"/>
</dbReference>
<keyword evidence="8" id="KW-1185">Reference proteome</keyword>
<dbReference type="GO" id="GO:0008061">
    <property type="term" value="F:chitin binding"/>
    <property type="evidence" value="ECO:0007669"/>
    <property type="project" value="InterPro"/>
</dbReference>
<evidence type="ECO:0000313" key="8">
    <source>
        <dbReference type="Proteomes" id="UP000199520"/>
    </source>
</evidence>
<evidence type="ECO:0000256" key="4">
    <source>
        <dbReference type="RuleBase" id="RU004453"/>
    </source>
</evidence>
<name>A0A1I4H9B0_9FIRM</name>
<dbReference type="GO" id="GO:0005975">
    <property type="term" value="P:carbohydrate metabolic process"/>
    <property type="evidence" value="ECO:0007669"/>
    <property type="project" value="InterPro"/>
</dbReference>
<feature type="chain" id="PRO_5038966192" evidence="5">
    <location>
        <begin position="31"/>
        <end position="411"/>
    </location>
</feature>
<evidence type="ECO:0000256" key="2">
    <source>
        <dbReference type="ARBA" id="ARBA00023295"/>
    </source>
</evidence>
<dbReference type="PROSITE" id="PS01095">
    <property type="entry name" value="GH18_1"/>
    <property type="match status" value="1"/>
</dbReference>
<dbReference type="AlphaFoldDB" id="A0A1I4H9B0"/>
<dbReference type="PROSITE" id="PS51910">
    <property type="entry name" value="GH18_2"/>
    <property type="match status" value="1"/>
</dbReference>
<dbReference type="InterPro" id="IPR041704">
    <property type="entry name" value="CFLE_GH18"/>
</dbReference>
<dbReference type="InterPro" id="IPR017853">
    <property type="entry name" value="GH"/>
</dbReference>
<dbReference type="Proteomes" id="UP000199520">
    <property type="component" value="Unassembled WGS sequence"/>
</dbReference>
<evidence type="ECO:0000256" key="1">
    <source>
        <dbReference type="ARBA" id="ARBA00022801"/>
    </source>
</evidence>
<keyword evidence="5" id="KW-0732">Signal</keyword>
<feature type="signal peptide" evidence="5">
    <location>
        <begin position="1"/>
        <end position="30"/>
    </location>
</feature>
<evidence type="ECO:0000259" key="6">
    <source>
        <dbReference type="PROSITE" id="PS51910"/>
    </source>
</evidence>
<dbReference type="InterPro" id="IPR001223">
    <property type="entry name" value="Glyco_hydro18_cat"/>
</dbReference>
<organism evidence="7 8">
    <name type="scientific">Pelosinus propionicus DSM 13327</name>
    <dbReference type="NCBI Taxonomy" id="1123291"/>
    <lineage>
        <taxon>Bacteria</taxon>
        <taxon>Bacillati</taxon>
        <taxon>Bacillota</taxon>
        <taxon>Negativicutes</taxon>
        <taxon>Selenomonadales</taxon>
        <taxon>Sporomusaceae</taxon>
        <taxon>Pelosinus</taxon>
    </lineage>
</organism>
<evidence type="ECO:0000256" key="5">
    <source>
        <dbReference type="SAM" id="SignalP"/>
    </source>
</evidence>
<feature type="domain" description="GH18" evidence="6">
    <location>
        <begin position="95"/>
        <end position="411"/>
    </location>
</feature>
<dbReference type="PANTHER" id="PTHR46066:SF2">
    <property type="entry name" value="CHITINASE DOMAIN-CONTAINING PROTEIN 1"/>
    <property type="match status" value="1"/>
</dbReference>
<keyword evidence="1 3" id="KW-0378">Hydrolase</keyword>
<dbReference type="Pfam" id="PF00704">
    <property type="entry name" value="Glyco_hydro_18"/>
    <property type="match status" value="1"/>
</dbReference>
<dbReference type="InterPro" id="IPR029070">
    <property type="entry name" value="Chitinase_insertion_sf"/>
</dbReference>
<dbReference type="OrthoDB" id="9775889at2"/>
<dbReference type="CDD" id="cd02874">
    <property type="entry name" value="GH18_CFLE_spore_hydrolase"/>
    <property type="match status" value="1"/>
</dbReference>
<accession>A0A1I4H9B0</accession>
<dbReference type="InterPro" id="IPR011583">
    <property type="entry name" value="Chitinase_II/V-like_cat"/>
</dbReference>
<protein>
    <submittedName>
        <fullName evidence="7">Spore germination protein YaaH</fullName>
    </submittedName>
</protein>
<dbReference type="STRING" id="1123291.SAMN04490355_100365"/>
<gene>
    <name evidence="7" type="ORF">SAMN04490355_100365</name>
</gene>
<keyword evidence="2 3" id="KW-0326">Glycosidase</keyword>
<dbReference type="EMBL" id="FOTS01000003">
    <property type="protein sequence ID" value="SFL38892.1"/>
    <property type="molecule type" value="Genomic_DNA"/>
</dbReference>
<dbReference type="SUPFAM" id="SSF51445">
    <property type="entry name" value="(Trans)glycosidases"/>
    <property type="match status" value="1"/>
</dbReference>
<dbReference type="RefSeq" id="WP_090932492.1">
    <property type="nucleotide sequence ID" value="NZ_FOTS01000003.1"/>
</dbReference>
<sequence length="411" mass="46304">MKKYNQSISWLLIFMMSLTFLLPITSSAYASSFTDMLQSAITANSTTPNEAPSGNGLMDMLLGIMGNFFGDILALPQDIQKKIKLPSGINTSSTKELIGFYAEWWATDTSSFNSLYKNTDIIKTIAPFWATLEEDGTLTDRGGNDHESVIDFAHKNNVSVLLLVNNAKQQDNQSSIHKILATPSLREKAINSLESYIKKYKLDGINVDFEMVDAQDRDNLSAFMQELSARLKPQGYVISIDVFPKQDESNDVSIAYDYAQLAKYADKIILMTYDNHGTWSDAGPIADINWVEKNLKYALKFIPKNKLYIGLAAYGYDWSSKGVESLEHKAITKLMQDFDSPAIWDTSSKSPHFNYTDSNGIKHQVWFENSESLKYKINLVTKYDIAGAAMWKLGEEDPNAWNVLKNVFLKK</sequence>
<dbReference type="GO" id="GO:0004553">
    <property type="term" value="F:hydrolase activity, hydrolyzing O-glycosyl compounds"/>
    <property type="evidence" value="ECO:0007669"/>
    <property type="project" value="InterPro"/>
</dbReference>
<evidence type="ECO:0000313" key="7">
    <source>
        <dbReference type="EMBL" id="SFL38892.1"/>
    </source>
</evidence>
<comment type="similarity">
    <text evidence="4">Belongs to the glycosyl hydrolase 18 family.</text>
</comment>
<dbReference type="Gene3D" id="3.20.20.80">
    <property type="entry name" value="Glycosidases"/>
    <property type="match status" value="1"/>
</dbReference>
<proteinExistence type="inferred from homology"/>
<evidence type="ECO:0000256" key="3">
    <source>
        <dbReference type="RuleBase" id="RU000489"/>
    </source>
</evidence>
<dbReference type="SMART" id="SM00636">
    <property type="entry name" value="Glyco_18"/>
    <property type="match status" value="1"/>
</dbReference>
<dbReference type="Gene3D" id="3.10.50.10">
    <property type="match status" value="1"/>
</dbReference>
<dbReference type="InterPro" id="IPR001579">
    <property type="entry name" value="Glyco_hydro_18_chit_AS"/>
</dbReference>
<reference evidence="8" key="1">
    <citation type="submission" date="2016-10" db="EMBL/GenBank/DDBJ databases">
        <authorList>
            <person name="Varghese N."/>
            <person name="Submissions S."/>
        </authorList>
    </citation>
    <scope>NUCLEOTIDE SEQUENCE [LARGE SCALE GENOMIC DNA]</scope>
    <source>
        <strain evidence="8">DSM 13327</strain>
    </source>
</reference>